<sequence>MFHHTAGHNPAGHHVVTSAAPMRDGQEPRGHQARRQPTAYRVETSAAAMSLRKSPLGTSNEILHMRDGQDRRGHYARREPAVFHVQTPVEVPTNGLRREVDEAAASVDGVYEGLAYGLDREFNASAIGRNLRSLWTCLTTAVYYKLNSTPEKADQITALQERVAECVYDPLTSNGGLYIKIEKFGKLFDDALQVPYSVVDSVFCEEFGRAPAGPDGVFEEFEEEAAASARIAQWVAFKGPETGRRVEWDLGAFRAVIWVYKNYLFDLPVYFAVDFISYHLRCKLDFGLEAENARTTAALVASKPRLVDHVYISRIFPELSTKKIMTAEWIDGVRLSDKCGIARLMGDDRASASSTDPLAADRFPPLRGGAKWVMQTMIYLFSAQIFDWGWVHCDPHPGNVIQQYARLWKALLTVDFAAVSAVAGEWGIGAPDLFASAMLMRPIRFAEQAPLPDFERMNDYERGVVMKAKQADVRTGRSNRGRAGMTERVGGTMRRG</sequence>
<name>R7S798_TRAVS</name>
<feature type="region of interest" description="Disordered" evidence="1">
    <location>
        <begin position="475"/>
        <end position="496"/>
    </location>
</feature>
<evidence type="ECO:0000256" key="1">
    <source>
        <dbReference type="SAM" id="MobiDB-lite"/>
    </source>
</evidence>
<feature type="region of interest" description="Disordered" evidence="1">
    <location>
        <begin position="1"/>
        <end position="40"/>
    </location>
</feature>
<dbReference type="InterPro" id="IPR004147">
    <property type="entry name" value="ABC1_dom"/>
</dbReference>
<dbReference type="GeneID" id="19417410"/>
<protein>
    <recommendedName>
        <fullName evidence="2">ABC1 atypical kinase-like domain-containing protein</fullName>
    </recommendedName>
</protein>
<accession>R7S798</accession>
<dbReference type="Pfam" id="PF03109">
    <property type="entry name" value="ABC1"/>
    <property type="match status" value="1"/>
</dbReference>
<evidence type="ECO:0000259" key="2">
    <source>
        <dbReference type="Pfam" id="PF03109"/>
    </source>
</evidence>
<keyword evidence="4" id="KW-1185">Reference proteome</keyword>
<dbReference type="InterPro" id="IPR051130">
    <property type="entry name" value="Mito_struct-func_regulator"/>
</dbReference>
<dbReference type="SUPFAM" id="SSF56112">
    <property type="entry name" value="Protein kinase-like (PK-like)"/>
    <property type="match status" value="1"/>
</dbReference>
<dbReference type="AlphaFoldDB" id="R7S798"/>
<evidence type="ECO:0000313" key="4">
    <source>
        <dbReference type="Proteomes" id="UP000054317"/>
    </source>
</evidence>
<dbReference type="RefSeq" id="XP_008045625.1">
    <property type="nucleotide sequence ID" value="XM_008047434.1"/>
</dbReference>
<evidence type="ECO:0000313" key="3">
    <source>
        <dbReference type="EMBL" id="EIW51472.1"/>
    </source>
</evidence>
<organism evidence="3 4">
    <name type="scientific">Trametes versicolor (strain FP-101664)</name>
    <name type="common">White-rot fungus</name>
    <name type="synonym">Coriolus versicolor</name>
    <dbReference type="NCBI Taxonomy" id="717944"/>
    <lineage>
        <taxon>Eukaryota</taxon>
        <taxon>Fungi</taxon>
        <taxon>Dikarya</taxon>
        <taxon>Basidiomycota</taxon>
        <taxon>Agaricomycotina</taxon>
        <taxon>Agaricomycetes</taxon>
        <taxon>Polyporales</taxon>
        <taxon>Polyporaceae</taxon>
        <taxon>Trametes</taxon>
    </lineage>
</organism>
<proteinExistence type="predicted"/>
<dbReference type="PANTHER" id="PTHR43173">
    <property type="entry name" value="ABC1 FAMILY PROTEIN"/>
    <property type="match status" value="1"/>
</dbReference>
<dbReference type="InterPro" id="IPR011009">
    <property type="entry name" value="Kinase-like_dom_sf"/>
</dbReference>
<dbReference type="PANTHER" id="PTHR43173:SF37">
    <property type="entry name" value="ABC1 FAMILY PROTEIN C10F6.14C"/>
    <property type="match status" value="1"/>
</dbReference>
<dbReference type="Proteomes" id="UP000054317">
    <property type="component" value="Unassembled WGS sequence"/>
</dbReference>
<gene>
    <name evidence="3" type="ORF">TRAVEDRAFT_54511</name>
</gene>
<dbReference type="OrthoDB" id="427480at2759"/>
<dbReference type="KEGG" id="tvs:TRAVEDRAFT_54511"/>
<feature type="domain" description="ABC1 atypical kinase-like" evidence="2">
    <location>
        <begin position="186"/>
        <end position="421"/>
    </location>
</feature>
<dbReference type="EMBL" id="JH711801">
    <property type="protein sequence ID" value="EIW51472.1"/>
    <property type="molecule type" value="Genomic_DNA"/>
</dbReference>
<reference evidence="4" key="1">
    <citation type="journal article" date="2012" name="Science">
        <title>The Paleozoic origin of enzymatic lignin decomposition reconstructed from 31 fungal genomes.</title>
        <authorList>
            <person name="Floudas D."/>
            <person name="Binder M."/>
            <person name="Riley R."/>
            <person name="Barry K."/>
            <person name="Blanchette R.A."/>
            <person name="Henrissat B."/>
            <person name="Martinez A.T."/>
            <person name="Otillar R."/>
            <person name="Spatafora J.W."/>
            <person name="Yadav J.S."/>
            <person name="Aerts A."/>
            <person name="Benoit I."/>
            <person name="Boyd A."/>
            <person name="Carlson A."/>
            <person name="Copeland A."/>
            <person name="Coutinho P.M."/>
            <person name="de Vries R.P."/>
            <person name="Ferreira P."/>
            <person name="Findley K."/>
            <person name="Foster B."/>
            <person name="Gaskell J."/>
            <person name="Glotzer D."/>
            <person name="Gorecki P."/>
            <person name="Heitman J."/>
            <person name="Hesse C."/>
            <person name="Hori C."/>
            <person name="Igarashi K."/>
            <person name="Jurgens J.A."/>
            <person name="Kallen N."/>
            <person name="Kersten P."/>
            <person name="Kohler A."/>
            <person name="Kuees U."/>
            <person name="Kumar T.K.A."/>
            <person name="Kuo A."/>
            <person name="LaButti K."/>
            <person name="Larrondo L.F."/>
            <person name="Lindquist E."/>
            <person name="Ling A."/>
            <person name="Lombard V."/>
            <person name="Lucas S."/>
            <person name="Lundell T."/>
            <person name="Martin R."/>
            <person name="McLaughlin D.J."/>
            <person name="Morgenstern I."/>
            <person name="Morin E."/>
            <person name="Murat C."/>
            <person name="Nagy L.G."/>
            <person name="Nolan M."/>
            <person name="Ohm R.A."/>
            <person name="Patyshakuliyeva A."/>
            <person name="Rokas A."/>
            <person name="Ruiz-Duenas F.J."/>
            <person name="Sabat G."/>
            <person name="Salamov A."/>
            <person name="Samejima M."/>
            <person name="Schmutz J."/>
            <person name="Slot J.C."/>
            <person name="St John F."/>
            <person name="Stenlid J."/>
            <person name="Sun H."/>
            <person name="Sun S."/>
            <person name="Syed K."/>
            <person name="Tsang A."/>
            <person name="Wiebenga A."/>
            <person name="Young D."/>
            <person name="Pisabarro A."/>
            <person name="Eastwood D.C."/>
            <person name="Martin F."/>
            <person name="Cullen D."/>
            <person name="Grigoriev I.V."/>
            <person name="Hibbett D.S."/>
        </authorList>
    </citation>
    <scope>NUCLEOTIDE SEQUENCE [LARGE SCALE GENOMIC DNA]</scope>
    <source>
        <strain evidence="4">FP-101664</strain>
    </source>
</reference>